<organism evidence="6 9">
    <name type="scientific">Hydrogenophaga crassostreae</name>
    <dbReference type="NCBI Taxonomy" id="1763535"/>
    <lineage>
        <taxon>Bacteria</taxon>
        <taxon>Pseudomonadati</taxon>
        <taxon>Pseudomonadota</taxon>
        <taxon>Betaproteobacteria</taxon>
        <taxon>Burkholderiales</taxon>
        <taxon>Comamonadaceae</taxon>
        <taxon>Hydrogenophaga</taxon>
    </lineage>
</organism>
<dbReference type="InterPro" id="IPR030374">
    <property type="entry name" value="PABS"/>
</dbReference>
<dbReference type="GO" id="GO:0016740">
    <property type="term" value="F:transferase activity"/>
    <property type="evidence" value="ECO:0007669"/>
    <property type="project" value="UniProtKB-UniRule"/>
</dbReference>
<dbReference type="GO" id="GO:0006596">
    <property type="term" value="P:polyamine biosynthetic process"/>
    <property type="evidence" value="ECO:0007669"/>
    <property type="project" value="UniProtKB-UniRule"/>
</dbReference>
<accession>A0A170AKC2</accession>
<evidence type="ECO:0000259" key="5">
    <source>
        <dbReference type="PROSITE" id="PS51006"/>
    </source>
</evidence>
<dbReference type="PROSITE" id="PS51006">
    <property type="entry name" value="PABS_2"/>
    <property type="match status" value="1"/>
</dbReference>
<evidence type="ECO:0000256" key="4">
    <source>
        <dbReference type="PROSITE-ProRule" id="PRU00354"/>
    </source>
</evidence>
<evidence type="ECO:0000313" key="8">
    <source>
        <dbReference type="Proteomes" id="UP000185657"/>
    </source>
</evidence>
<dbReference type="EMBL" id="CP017476">
    <property type="protein sequence ID" value="AOW13872.1"/>
    <property type="molecule type" value="Genomic_DNA"/>
</dbReference>
<dbReference type="PANTHER" id="PTHR43317">
    <property type="entry name" value="THERMOSPERMINE SYNTHASE ACAULIS5"/>
    <property type="match status" value="1"/>
</dbReference>
<dbReference type="STRING" id="1763535.LPB072_14500"/>
<evidence type="ECO:0000256" key="3">
    <source>
        <dbReference type="ARBA" id="ARBA00023115"/>
    </source>
</evidence>
<dbReference type="Pfam" id="PF01564">
    <property type="entry name" value="Spermine_synth"/>
    <property type="match status" value="1"/>
</dbReference>
<keyword evidence="2 4" id="KW-0808">Transferase</keyword>
<dbReference type="EMBL" id="LVWD01000001">
    <property type="protein sequence ID" value="OAD44168.1"/>
    <property type="molecule type" value="Genomic_DNA"/>
</dbReference>
<keyword evidence="3 4" id="KW-0620">Polyamine biosynthesis</keyword>
<dbReference type="Proteomes" id="UP000185657">
    <property type="component" value="Unassembled WGS sequence"/>
</dbReference>
<keyword evidence="8" id="KW-1185">Reference proteome</keyword>
<dbReference type="InterPro" id="IPR029063">
    <property type="entry name" value="SAM-dependent_MTases_sf"/>
</dbReference>
<dbReference type="PANTHER" id="PTHR43317:SF11">
    <property type="entry name" value="POLYAMINE AMINOPROPYLTRANSFERASE 2"/>
    <property type="match status" value="1"/>
</dbReference>
<proteinExistence type="inferred from homology"/>
<dbReference type="KEGG" id="hyl:LPB072_14500"/>
<protein>
    <recommendedName>
        <fullName evidence="5">PABS domain-containing protein</fullName>
    </recommendedName>
</protein>
<dbReference type="SUPFAM" id="SSF53335">
    <property type="entry name" value="S-adenosyl-L-methionine-dependent methyltransferases"/>
    <property type="match status" value="1"/>
</dbReference>
<reference evidence="6 9" key="2">
    <citation type="submission" date="2016-10" db="EMBL/GenBank/DDBJ databases">
        <title>Hydorgenophaga sp. LPB0072 isolated from gastropod.</title>
        <authorList>
            <person name="Kim E."/>
            <person name="Yi H."/>
        </authorList>
    </citation>
    <scope>NUCLEOTIDE SEQUENCE [LARGE SCALE GENOMIC DNA]</scope>
    <source>
        <strain evidence="6 9">LPB0072</strain>
    </source>
</reference>
<feature type="active site" description="Proton acceptor" evidence="4">
    <location>
        <position position="139"/>
    </location>
</feature>
<dbReference type="RefSeq" id="WP_070263928.1">
    <property type="nucleotide sequence ID" value="NZ_CP017476.1"/>
</dbReference>
<reference evidence="7 8" key="1">
    <citation type="submission" date="2016-02" db="EMBL/GenBank/DDBJ databases">
        <title>Draft genome sequence of Hydrogenophaga sp. LPB0072.</title>
        <authorList>
            <person name="Shin S.-K."/>
            <person name="Yi H."/>
        </authorList>
    </citation>
    <scope>NUCLEOTIDE SEQUENCE [LARGE SCALE GENOMIC DNA]</scope>
    <source>
        <strain evidence="7 8">LPB0072</strain>
    </source>
</reference>
<dbReference type="Gene3D" id="3.40.50.150">
    <property type="entry name" value="Vaccinia Virus protein VP39"/>
    <property type="match status" value="1"/>
</dbReference>
<dbReference type="CDD" id="cd02440">
    <property type="entry name" value="AdoMet_MTases"/>
    <property type="match status" value="1"/>
</dbReference>
<evidence type="ECO:0000313" key="9">
    <source>
        <dbReference type="Proteomes" id="UP000185680"/>
    </source>
</evidence>
<feature type="domain" description="PABS" evidence="5">
    <location>
        <begin position="1"/>
        <end position="216"/>
    </location>
</feature>
<comment type="similarity">
    <text evidence="1">Belongs to the spermidine/spermine synthase family.</text>
</comment>
<evidence type="ECO:0000256" key="2">
    <source>
        <dbReference type="ARBA" id="ARBA00022679"/>
    </source>
</evidence>
<dbReference type="AlphaFoldDB" id="A0A170AKC2"/>
<sequence length="256" mass="28540">MATAVRAAGLLDNGARVDHVRYKRKLRFGMTDIQSAMDLRDPDRLVLGYTRLMMAFLLFQPQPQHILMIGLGGGSLPKFCHQHLPGSDITVVEIDPAVIALREQFDIPPDQADFRIVQADGADFVAAVDDQRFNVILVDGFEAEQMAPVLGTQNFYDHCQRLLRPGGVMLCNLHELDIHYGVFMERIALAFDGNTLAVATRECGNAIVFARRDTSIDARLPRHLMRPAPMAPGAWSGIEADLHDVLRAARRVRESR</sequence>
<evidence type="ECO:0000256" key="1">
    <source>
        <dbReference type="ARBA" id="ARBA00007867"/>
    </source>
</evidence>
<gene>
    <name evidence="6" type="ORF">LPB072_14500</name>
    <name evidence="7" type="ORF">LPB72_01315</name>
</gene>
<evidence type="ECO:0000313" key="6">
    <source>
        <dbReference type="EMBL" id="AOW13872.1"/>
    </source>
</evidence>
<dbReference type="NCBIfam" id="NF037959">
    <property type="entry name" value="MFS_SpdSyn"/>
    <property type="match status" value="1"/>
</dbReference>
<dbReference type="Proteomes" id="UP000185680">
    <property type="component" value="Chromosome"/>
</dbReference>
<evidence type="ECO:0000313" key="7">
    <source>
        <dbReference type="EMBL" id="OAD44168.1"/>
    </source>
</evidence>
<name>A0A170AKC2_9BURK</name>